<comment type="caution">
    <text evidence="2">The sequence shown here is derived from an EMBL/GenBank/DDBJ whole genome shotgun (WGS) entry which is preliminary data.</text>
</comment>
<organism evidence="2 3">
    <name type="scientific">Catenulispora yoronensis</name>
    <dbReference type="NCBI Taxonomy" id="450799"/>
    <lineage>
        <taxon>Bacteria</taxon>
        <taxon>Bacillati</taxon>
        <taxon>Actinomycetota</taxon>
        <taxon>Actinomycetes</taxon>
        <taxon>Catenulisporales</taxon>
        <taxon>Catenulisporaceae</taxon>
        <taxon>Catenulispora</taxon>
    </lineage>
</organism>
<feature type="transmembrane region" description="Helical" evidence="1">
    <location>
        <begin position="72"/>
        <end position="91"/>
    </location>
</feature>
<evidence type="ECO:0000313" key="2">
    <source>
        <dbReference type="EMBL" id="GAA2010994.1"/>
    </source>
</evidence>
<proteinExistence type="predicted"/>
<evidence type="ECO:0000256" key="1">
    <source>
        <dbReference type="SAM" id="Phobius"/>
    </source>
</evidence>
<dbReference type="RefSeq" id="WP_344663453.1">
    <property type="nucleotide sequence ID" value="NZ_BAAAQN010000001.1"/>
</dbReference>
<keyword evidence="1" id="KW-1133">Transmembrane helix</keyword>
<feature type="transmembrane region" description="Helical" evidence="1">
    <location>
        <begin position="25"/>
        <end position="43"/>
    </location>
</feature>
<name>A0ABP5EXE8_9ACTN</name>
<keyword evidence="3" id="KW-1185">Reference proteome</keyword>
<sequence length="263" mass="27012">MSILTAPTTRGAVASEWIKLRTVRSTAFTVLVAVLAAVLVGTLDDTSAANNYASWTPAQQRSFDPVRYGFSGGFYVAVLAVGTLGVLSASSEYGTGLIRTTFAATPRRRQVLIAKSLVTGGLSLAVGLGVAFATFFLGQNSLSARHLDVGLGDPHVLRAVVGAGTFLAVFALVGLAVGVVVRRSAGGVALLFGLFFIAPMVFGALSDTLGGWTLQTAFESLSTTITLPPDAARPSAGQAVAVCAVHLVVAFAGAALLIERRDA</sequence>
<keyword evidence="1" id="KW-0812">Transmembrane</keyword>
<dbReference type="Proteomes" id="UP001500751">
    <property type="component" value="Unassembled WGS sequence"/>
</dbReference>
<feature type="transmembrane region" description="Helical" evidence="1">
    <location>
        <begin position="188"/>
        <end position="205"/>
    </location>
</feature>
<gene>
    <name evidence="2" type="ORF">GCM10009839_01220</name>
</gene>
<protein>
    <submittedName>
        <fullName evidence="2">ABC transporter permease subunit</fullName>
    </submittedName>
</protein>
<reference evidence="3" key="1">
    <citation type="journal article" date="2019" name="Int. J. Syst. Evol. Microbiol.">
        <title>The Global Catalogue of Microorganisms (GCM) 10K type strain sequencing project: providing services to taxonomists for standard genome sequencing and annotation.</title>
        <authorList>
            <consortium name="The Broad Institute Genomics Platform"/>
            <consortium name="The Broad Institute Genome Sequencing Center for Infectious Disease"/>
            <person name="Wu L."/>
            <person name="Ma J."/>
        </authorList>
    </citation>
    <scope>NUCLEOTIDE SEQUENCE [LARGE SCALE GENOMIC DNA]</scope>
    <source>
        <strain evidence="3">JCM 16014</strain>
    </source>
</reference>
<feature type="transmembrane region" description="Helical" evidence="1">
    <location>
        <begin position="236"/>
        <end position="258"/>
    </location>
</feature>
<accession>A0ABP5EXE8</accession>
<dbReference type="EMBL" id="BAAAQN010000001">
    <property type="protein sequence ID" value="GAA2010994.1"/>
    <property type="molecule type" value="Genomic_DNA"/>
</dbReference>
<evidence type="ECO:0000313" key="3">
    <source>
        <dbReference type="Proteomes" id="UP001500751"/>
    </source>
</evidence>
<feature type="transmembrane region" description="Helical" evidence="1">
    <location>
        <begin position="156"/>
        <end position="181"/>
    </location>
</feature>
<keyword evidence="1" id="KW-0472">Membrane</keyword>
<feature type="transmembrane region" description="Helical" evidence="1">
    <location>
        <begin position="112"/>
        <end position="136"/>
    </location>
</feature>